<gene>
    <name evidence="1" type="ORF">UFOPK3914_01439</name>
    <name evidence="2" type="ORF">UFOPK4173_01323</name>
</gene>
<dbReference type="AlphaFoldDB" id="A0A6J7S6Q1"/>
<name>A0A6J7S6Q1_9ZZZZ</name>
<evidence type="ECO:0000313" key="2">
    <source>
        <dbReference type="EMBL" id="CAB5037014.1"/>
    </source>
</evidence>
<organism evidence="2">
    <name type="scientific">freshwater metagenome</name>
    <dbReference type="NCBI Taxonomy" id="449393"/>
    <lineage>
        <taxon>unclassified sequences</taxon>
        <taxon>metagenomes</taxon>
        <taxon>ecological metagenomes</taxon>
    </lineage>
</organism>
<dbReference type="EMBL" id="CAFBOG010000148">
    <property type="protein sequence ID" value="CAB4988030.1"/>
    <property type="molecule type" value="Genomic_DNA"/>
</dbReference>
<dbReference type="PROSITE" id="PS51257">
    <property type="entry name" value="PROKAR_LIPOPROTEIN"/>
    <property type="match status" value="1"/>
</dbReference>
<proteinExistence type="predicted"/>
<protein>
    <submittedName>
        <fullName evidence="2">Unannotated protein</fullName>
    </submittedName>
</protein>
<evidence type="ECO:0000313" key="1">
    <source>
        <dbReference type="EMBL" id="CAB4988030.1"/>
    </source>
</evidence>
<reference evidence="2" key="1">
    <citation type="submission" date="2020-05" db="EMBL/GenBank/DDBJ databases">
        <authorList>
            <person name="Chiriac C."/>
            <person name="Salcher M."/>
            <person name="Ghai R."/>
            <person name="Kavagutti S V."/>
        </authorList>
    </citation>
    <scope>NUCLEOTIDE SEQUENCE</scope>
</reference>
<dbReference type="EMBL" id="CAFBPW010000165">
    <property type="protein sequence ID" value="CAB5037014.1"/>
    <property type="molecule type" value="Genomic_DNA"/>
</dbReference>
<accession>A0A6J7S6Q1</accession>
<sequence length="670" mass="66877">MKRTHMKTKFSALLLSVALLGGVAASCSPAAPSGPTAVEKFCTFWDKVADAPPAADSAVLVKDEVVVLADTTTVSGTDCTNPAASIEVDGAVLAEGKEVPSEQGNAASAPIAAVTGDEIAAEQPVLDNLVVKALSAEIGANGITVRGNVAVRLSGVTSTIGFTGTLANLDNWSVNLSSTGLTIPGISTSPVVFNGTLRSINGVPSLSLTALASSVKIGDIAVSGASLNLNASPATGVSATVQGSVKVGPSTASGIVDVQFDKAGALVAAHADLAAHLVGTQAGGKKIDLQGTVKLDGNKAETTVSFTGSGVLGDLVINEANGSLALAANKATFVGLIDVADGPNSVRFNGSIVWDGITAYTPFLMLEGAGEFSGTLQDGQQVSVAGSVSTTVVGGQLSAVVTGTFKVGTLKATGTATVETNGATTTLNVDASLVDAGFAAQLQGVVVITDGRAETVSLDAQVNGAVDLGDVTLTGANLHIGSSYGSPIDLTFAGGLKIGNRADLSGSLAASFGPNGSLISLNGQLSGSLSLDSWGLVNFDGTIIASPEQVTLSGSGAVSLINFPLGITFKGSFTSSLTNPSWSLNGSGKLRIASIQIASARLNLSQAVGMKATRAGFYFSILGIPVYFEADFYMQPSGGCSKVNLTGGSFLARPILALVLPGVIGCPVNI</sequence>